<keyword evidence="10" id="KW-1185">Reference proteome</keyword>
<keyword evidence="4" id="KW-0256">Endoplasmic reticulum</keyword>
<proteinExistence type="inferred from homology"/>
<name>A0AAW2ZEZ3_9EUKA</name>
<keyword evidence="3 7" id="KW-0732">Signal</keyword>
<comment type="subcellular location">
    <subcellularLocation>
        <location evidence="1">Endoplasmic reticulum lumen</location>
    </subcellularLocation>
</comment>
<dbReference type="Pfam" id="PF08806">
    <property type="entry name" value="Sep15_SelM"/>
    <property type="match status" value="1"/>
</dbReference>
<dbReference type="GO" id="GO:0005788">
    <property type="term" value="C:endoplasmic reticulum lumen"/>
    <property type="evidence" value="ECO:0007669"/>
    <property type="project" value="UniProtKB-SubCell"/>
</dbReference>
<evidence type="ECO:0000256" key="5">
    <source>
        <dbReference type="ARBA" id="ARBA00022933"/>
    </source>
</evidence>
<keyword evidence="5" id="KW-0712">Selenocysteine</keyword>
<dbReference type="AlphaFoldDB" id="A0AAW2ZEZ3"/>
<dbReference type="PANTHER" id="PTHR13077">
    <property type="entry name" value="SELENOPROTEIN F"/>
    <property type="match status" value="1"/>
</dbReference>
<dbReference type="InterPro" id="IPR039992">
    <property type="entry name" value="Sep15_SelM"/>
</dbReference>
<dbReference type="Proteomes" id="UP001431209">
    <property type="component" value="Unassembled WGS sequence"/>
</dbReference>
<evidence type="ECO:0000313" key="10">
    <source>
        <dbReference type="Proteomes" id="UP001431209"/>
    </source>
</evidence>
<feature type="signal peptide" evidence="7">
    <location>
        <begin position="1"/>
        <end position="18"/>
    </location>
</feature>
<dbReference type="PANTHER" id="PTHR13077:SF6">
    <property type="entry name" value="SELENOPROTEIN F"/>
    <property type="match status" value="1"/>
</dbReference>
<evidence type="ECO:0000256" key="3">
    <source>
        <dbReference type="ARBA" id="ARBA00022729"/>
    </source>
</evidence>
<sequence length="153" mass="17460">MRFLILTAVAVFIALSIAKSNEDCSKLGFVKDSLPCTTCDEMKIFFSDETLINDCLSCCGEVKEEATQENALDDAVKYTKAVLRFAPWKIRSFPEVLDFVNTKMDEFKNLSLDEYYDEAPQLVLTKTDNSEETVTVSNWKADQIKEFLKEKLQ</sequence>
<comment type="similarity">
    <text evidence="2">Belongs to the selenoprotein M/F family.</text>
</comment>
<accession>A0AAW2ZEZ3</accession>
<evidence type="ECO:0000256" key="1">
    <source>
        <dbReference type="ARBA" id="ARBA00004319"/>
    </source>
</evidence>
<dbReference type="InterPro" id="IPR036249">
    <property type="entry name" value="Thioredoxin-like_sf"/>
</dbReference>
<evidence type="ECO:0000259" key="8">
    <source>
        <dbReference type="Pfam" id="PF08806"/>
    </source>
</evidence>
<feature type="domain" description="Selenoprotein F/M" evidence="8">
    <location>
        <begin position="80"/>
        <end position="152"/>
    </location>
</feature>
<dbReference type="Gene3D" id="3.40.30.50">
    <property type="entry name" value="Sep15/SelM thioredoxin-like domain, active-site redox motif"/>
    <property type="match status" value="1"/>
</dbReference>
<evidence type="ECO:0000256" key="2">
    <source>
        <dbReference type="ARBA" id="ARBA00005742"/>
    </source>
</evidence>
<comment type="caution">
    <text evidence="9">The sequence shown here is derived from an EMBL/GenBank/DDBJ whole genome shotgun (WGS) entry which is preliminary data.</text>
</comment>
<feature type="chain" id="PRO_5043419254" description="Selenoprotein F" evidence="7">
    <location>
        <begin position="19"/>
        <end position="153"/>
    </location>
</feature>
<gene>
    <name evidence="9" type="ORF">AKO1_001019</name>
</gene>
<reference evidence="9 10" key="1">
    <citation type="submission" date="2024-03" db="EMBL/GenBank/DDBJ databases">
        <title>The Acrasis kona genome and developmental transcriptomes reveal deep origins of eukaryotic multicellular pathways.</title>
        <authorList>
            <person name="Sheikh S."/>
            <person name="Fu C.-J."/>
            <person name="Brown M.W."/>
            <person name="Baldauf S.L."/>
        </authorList>
    </citation>
    <scope>NUCLEOTIDE SEQUENCE [LARGE SCALE GENOMIC DNA]</scope>
    <source>
        <strain evidence="9 10">ATCC MYA-3509</strain>
    </source>
</reference>
<organism evidence="9 10">
    <name type="scientific">Acrasis kona</name>
    <dbReference type="NCBI Taxonomy" id="1008807"/>
    <lineage>
        <taxon>Eukaryota</taxon>
        <taxon>Discoba</taxon>
        <taxon>Heterolobosea</taxon>
        <taxon>Tetramitia</taxon>
        <taxon>Eutetramitia</taxon>
        <taxon>Acrasidae</taxon>
        <taxon>Acrasis</taxon>
    </lineage>
</organism>
<evidence type="ECO:0000313" key="9">
    <source>
        <dbReference type="EMBL" id="KAL0487177.1"/>
    </source>
</evidence>
<evidence type="ECO:0000256" key="6">
    <source>
        <dbReference type="ARBA" id="ARBA00040775"/>
    </source>
</evidence>
<dbReference type="GO" id="GO:0016491">
    <property type="term" value="F:oxidoreductase activity"/>
    <property type="evidence" value="ECO:0007669"/>
    <property type="project" value="TreeGrafter"/>
</dbReference>
<dbReference type="SUPFAM" id="SSF52833">
    <property type="entry name" value="Thioredoxin-like"/>
    <property type="match status" value="1"/>
</dbReference>
<dbReference type="InterPro" id="IPR014912">
    <property type="entry name" value="Sep15_SelM_dom"/>
</dbReference>
<dbReference type="InterPro" id="IPR038219">
    <property type="entry name" value="Sep15/SelM_sf"/>
</dbReference>
<evidence type="ECO:0000256" key="4">
    <source>
        <dbReference type="ARBA" id="ARBA00022824"/>
    </source>
</evidence>
<protein>
    <recommendedName>
        <fullName evidence="6">Selenoprotein F</fullName>
    </recommendedName>
</protein>
<evidence type="ECO:0000256" key="7">
    <source>
        <dbReference type="SAM" id="SignalP"/>
    </source>
</evidence>
<dbReference type="EMBL" id="JAOPGA020001314">
    <property type="protein sequence ID" value="KAL0487177.1"/>
    <property type="molecule type" value="Genomic_DNA"/>
</dbReference>